<dbReference type="RefSeq" id="WP_007417655.1">
    <property type="nucleotide sequence ID" value="NZ_ABOX02000046.1"/>
</dbReference>
<dbReference type="EMBL" id="ABOX02000046">
    <property type="protein sequence ID" value="EEF58259.1"/>
    <property type="molecule type" value="Genomic_DNA"/>
</dbReference>
<dbReference type="InterPro" id="IPR059100">
    <property type="entry name" value="TSP3_bac"/>
</dbReference>
<dbReference type="Pfam" id="PF18884">
    <property type="entry name" value="TSP3_bac"/>
    <property type="match status" value="1"/>
</dbReference>
<dbReference type="GO" id="GO:0005509">
    <property type="term" value="F:calcium ion binding"/>
    <property type="evidence" value="ECO:0007669"/>
    <property type="project" value="InterPro"/>
</dbReference>
<dbReference type="OrthoDB" id="8737820at2"/>
<keyword evidence="7" id="KW-1185">Reference proteome</keyword>
<sequence length="190" mass="20643">MSLNPGIDALAESGPPSPGDTNNPPTQNSLTNSYSGIVYGTNDFWLEILPYGTNSITQDTNSIALKLHGTTSDIAYQILSKQTLTDAVWTVEQNLLGAVDQNWTPATVSMTNRPTLFLKALAYTLDTDGDGLPDWWEIQYGLDPNNPDTGNTGTPDGYKQDTAGDGWTNLQKYQMASLPTCSRCLRPHKA</sequence>
<evidence type="ECO:0000313" key="7">
    <source>
        <dbReference type="Proteomes" id="UP000003688"/>
    </source>
</evidence>
<feature type="region of interest" description="Disordered" evidence="5">
    <location>
        <begin position="1"/>
        <end position="31"/>
    </location>
</feature>
<dbReference type="STRING" id="320771.Cflav_PD0987"/>
<evidence type="ECO:0000256" key="2">
    <source>
        <dbReference type="ARBA" id="ARBA00022525"/>
    </source>
</evidence>
<comment type="subcellular location">
    <subcellularLocation>
        <location evidence="1">Secreted</location>
    </subcellularLocation>
</comment>
<feature type="compositionally biased region" description="Polar residues" evidence="5">
    <location>
        <begin position="19"/>
        <end position="31"/>
    </location>
</feature>
<evidence type="ECO:0000313" key="6">
    <source>
        <dbReference type="EMBL" id="EEF58259.1"/>
    </source>
</evidence>
<reference evidence="6 7" key="1">
    <citation type="journal article" date="2011" name="J. Bacteriol.">
        <title>Genome sequence of 'Pedosphaera parvula' Ellin514, an aerobic Verrucomicrobial isolate from pasture soil.</title>
        <authorList>
            <person name="Kant R."/>
            <person name="van Passel M.W."/>
            <person name="Sangwan P."/>
            <person name="Palva A."/>
            <person name="Lucas S."/>
            <person name="Copeland A."/>
            <person name="Lapidus A."/>
            <person name="Glavina Del Rio T."/>
            <person name="Dalin E."/>
            <person name="Tice H."/>
            <person name="Bruce D."/>
            <person name="Goodwin L."/>
            <person name="Pitluck S."/>
            <person name="Chertkov O."/>
            <person name="Larimer F.W."/>
            <person name="Land M.L."/>
            <person name="Hauser L."/>
            <person name="Brettin T.S."/>
            <person name="Detter J.C."/>
            <person name="Han S."/>
            <person name="de Vos W.M."/>
            <person name="Janssen P.H."/>
            <person name="Smidt H."/>
        </authorList>
    </citation>
    <scope>NUCLEOTIDE SEQUENCE [LARGE SCALE GENOMIC DNA]</scope>
    <source>
        <strain evidence="6 7">Ellin514</strain>
    </source>
</reference>
<evidence type="ECO:0000256" key="3">
    <source>
        <dbReference type="ARBA" id="ARBA00022729"/>
    </source>
</evidence>
<evidence type="ECO:0000256" key="4">
    <source>
        <dbReference type="ARBA" id="ARBA00022837"/>
    </source>
</evidence>
<keyword evidence="3" id="KW-0732">Signal</keyword>
<dbReference type="SUPFAM" id="SSF103647">
    <property type="entry name" value="TSP type-3 repeat"/>
    <property type="match status" value="1"/>
</dbReference>
<keyword evidence="4" id="KW-0106">Calcium</keyword>
<dbReference type="AlphaFoldDB" id="B9XPB9"/>
<evidence type="ECO:0000256" key="1">
    <source>
        <dbReference type="ARBA" id="ARBA00004613"/>
    </source>
</evidence>
<dbReference type="InterPro" id="IPR028974">
    <property type="entry name" value="TSP_type-3_rpt"/>
</dbReference>
<gene>
    <name evidence="6" type="ORF">Cflav_PD0987</name>
</gene>
<proteinExistence type="predicted"/>
<protein>
    <submittedName>
        <fullName evidence="6">Uncharacterized protein</fullName>
    </submittedName>
</protein>
<accession>B9XPB9</accession>
<name>B9XPB9_PEDPL</name>
<organism evidence="6 7">
    <name type="scientific">Pedosphaera parvula (strain Ellin514)</name>
    <dbReference type="NCBI Taxonomy" id="320771"/>
    <lineage>
        <taxon>Bacteria</taxon>
        <taxon>Pseudomonadati</taxon>
        <taxon>Verrucomicrobiota</taxon>
        <taxon>Pedosphaerae</taxon>
        <taxon>Pedosphaerales</taxon>
        <taxon>Pedosphaeraceae</taxon>
        <taxon>Pedosphaera</taxon>
    </lineage>
</organism>
<dbReference type="Proteomes" id="UP000003688">
    <property type="component" value="Unassembled WGS sequence"/>
</dbReference>
<evidence type="ECO:0000256" key="5">
    <source>
        <dbReference type="SAM" id="MobiDB-lite"/>
    </source>
</evidence>
<keyword evidence="2" id="KW-0964">Secreted</keyword>
<comment type="caution">
    <text evidence="6">The sequence shown here is derived from an EMBL/GenBank/DDBJ whole genome shotgun (WGS) entry which is preliminary data.</text>
</comment>